<feature type="domain" description="YheO-like" evidence="1">
    <location>
        <begin position="6"/>
        <end position="113"/>
    </location>
</feature>
<dbReference type="PANTHER" id="PTHR35568:SF1">
    <property type="entry name" value="TRANSCRIPTIONAL REGULATOR DAUR"/>
    <property type="match status" value="1"/>
</dbReference>
<protein>
    <submittedName>
        <fullName evidence="3">PAS domain-containing protein</fullName>
    </submittedName>
</protein>
<dbReference type="InterPro" id="IPR039445">
    <property type="entry name" value="DauR-like_HTH"/>
</dbReference>
<dbReference type="RefSeq" id="WP_212141862.1">
    <property type="nucleotide sequence ID" value="NZ_JAGSSW010000003.1"/>
</dbReference>
<name>A0ABS5HJW6_9BACT</name>
<evidence type="ECO:0000259" key="2">
    <source>
        <dbReference type="Pfam" id="PF13309"/>
    </source>
</evidence>
<evidence type="ECO:0000259" key="1">
    <source>
        <dbReference type="Pfam" id="PF08348"/>
    </source>
</evidence>
<dbReference type="InterPro" id="IPR039446">
    <property type="entry name" value="DauR-like"/>
</dbReference>
<sequence>MHPLIKSFIPTAELIQKSFGSHCEVVLHDITTPQNSVVYVAGSVTDRQVGQSFDHLITQVILSKDFKDDMTANYFFTAQNGKPIKSSTALIRDANGEVVGAVCLNIDISLANAAFLNLQEFLGKAEMQNTQKKSENEPDNVMKILENLIDKIISKNNNKKLKKDEKKELVAFMDKKGVFAIKGAIDMVAARLGVSKVTIYGYIDEIKKA</sequence>
<accession>A0ABS5HJW6</accession>
<dbReference type="EMBL" id="JAGSSW010000003">
    <property type="protein sequence ID" value="MBR8463807.1"/>
    <property type="molecule type" value="Genomic_DNA"/>
</dbReference>
<comment type="caution">
    <text evidence="3">The sequence shown here is derived from an EMBL/GenBank/DDBJ whole genome shotgun (WGS) entry which is preliminary data.</text>
</comment>
<evidence type="ECO:0000313" key="4">
    <source>
        <dbReference type="Proteomes" id="UP000682951"/>
    </source>
</evidence>
<reference evidence="3 4" key="1">
    <citation type="submission" date="2021-04" db="EMBL/GenBank/DDBJ databases">
        <title>Molecular and phenotypic characterization and identification of bacterial isolates recovered from the Anatolian ground squirrels (Spermophilus xanthoprymnus) and which have the potential to form a new species in the Campylobacter genus.</title>
        <authorList>
            <person name="Aydin F."/>
            <person name="Abay S."/>
            <person name="Kayman T."/>
            <person name="Karakaya E."/>
            <person name="Mustak H.K."/>
            <person name="Mustak I.B."/>
            <person name="Bilgin N."/>
            <person name="Duzler A."/>
            <person name="Sahin O."/>
            <person name="Guran O."/>
            <person name="Saticioglu I.B."/>
        </authorList>
    </citation>
    <scope>NUCLEOTIDE SEQUENCE [LARGE SCALE GENOMIC DNA]</scope>
    <source>
        <strain evidence="4">faydin-G24</strain>
    </source>
</reference>
<dbReference type="Pfam" id="PF08348">
    <property type="entry name" value="PAS_6"/>
    <property type="match status" value="1"/>
</dbReference>
<evidence type="ECO:0000313" key="3">
    <source>
        <dbReference type="EMBL" id="MBR8463807.1"/>
    </source>
</evidence>
<dbReference type="Pfam" id="PF13309">
    <property type="entry name" value="HTH_22"/>
    <property type="match status" value="1"/>
</dbReference>
<dbReference type="InterPro" id="IPR013559">
    <property type="entry name" value="YheO"/>
</dbReference>
<proteinExistence type="predicted"/>
<feature type="domain" description="Transcriptional regulator DauR-like HTH" evidence="2">
    <location>
        <begin position="145"/>
        <end position="204"/>
    </location>
</feature>
<gene>
    <name evidence="3" type="ORF">KDD93_04355</name>
</gene>
<organism evidence="3 4">
    <name type="scientific">Campylobacter anatolicus</name>
    <dbReference type="NCBI Taxonomy" id="2829105"/>
    <lineage>
        <taxon>Bacteria</taxon>
        <taxon>Pseudomonadati</taxon>
        <taxon>Campylobacterota</taxon>
        <taxon>Epsilonproteobacteria</taxon>
        <taxon>Campylobacterales</taxon>
        <taxon>Campylobacteraceae</taxon>
        <taxon>Campylobacter</taxon>
    </lineage>
</organism>
<keyword evidence="4" id="KW-1185">Reference proteome</keyword>
<dbReference type="PANTHER" id="PTHR35568">
    <property type="entry name" value="TRANSCRIPTIONAL REGULATOR DAUR"/>
    <property type="match status" value="1"/>
</dbReference>
<dbReference type="Proteomes" id="UP000682951">
    <property type="component" value="Unassembled WGS sequence"/>
</dbReference>